<protein>
    <submittedName>
        <fullName evidence="1">Uncharacterized protein</fullName>
    </submittedName>
</protein>
<reference evidence="1" key="1">
    <citation type="journal article" date="2023" name="PLoS Negl. Trop. Dis.">
        <title>A genome sequence for Biomphalaria pfeifferi, the major vector snail for the human-infecting parasite Schistosoma mansoni.</title>
        <authorList>
            <person name="Bu L."/>
            <person name="Lu L."/>
            <person name="Laidemitt M.R."/>
            <person name="Zhang S.M."/>
            <person name="Mutuku M."/>
            <person name="Mkoji G."/>
            <person name="Steinauer M."/>
            <person name="Loker E.S."/>
        </authorList>
    </citation>
    <scope>NUCLEOTIDE SEQUENCE</scope>
    <source>
        <strain evidence="1">KasaAsao</strain>
    </source>
</reference>
<gene>
    <name evidence="1" type="ORF">Bpfe_012986</name>
</gene>
<feature type="non-terminal residue" evidence="1">
    <location>
        <position position="1"/>
    </location>
</feature>
<organism evidence="1 2">
    <name type="scientific">Biomphalaria pfeifferi</name>
    <name type="common">Bloodfluke planorb</name>
    <name type="synonym">Freshwater snail</name>
    <dbReference type="NCBI Taxonomy" id="112525"/>
    <lineage>
        <taxon>Eukaryota</taxon>
        <taxon>Metazoa</taxon>
        <taxon>Spiralia</taxon>
        <taxon>Lophotrochozoa</taxon>
        <taxon>Mollusca</taxon>
        <taxon>Gastropoda</taxon>
        <taxon>Heterobranchia</taxon>
        <taxon>Euthyneura</taxon>
        <taxon>Panpulmonata</taxon>
        <taxon>Hygrophila</taxon>
        <taxon>Lymnaeoidea</taxon>
        <taxon>Planorbidae</taxon>
        <taxon>Biomphalaria</taxon>
    </lineage>
</organism>
<evidence type="ECO:0000313" key="1">
    <source>
        <dbReference type="EMBL" id="KAK0057468.1"/>
    </source>
</evidence>
<proteinExistence type="predicted"/>
<comment type="caution">
    <text evidence="1">The sequence shown here is derived from an EMBL/GenBank/DDBJ whole genome shotgun (WGS) entry which is preliminary data.</text>
</comment>
<evidence type="ECO:0000313" key="2">
    <source>
        <dbReference type="Proteomes" id="UP001233172"/>
    </source>
</evidence>
<dbReference type="Proteomes" id="UP001233172">
    <property type="component" value="Unassembled WGS sequence"/>
</dbReference>
<dbReference type="EMBL" id="JASAOG010000054">
    <property type="protein sequence ID" value="KAK0057468.1"/>
    <property type="molecule type" value="Genomic_DNA"/>
</dbReference>
<keyword evidence="2" id="KW-1185">Reference proteome</keyword>
<name>A0AAD8FB84_BIOPF</name>
<accession>A0AAD8FB84</accession>
<sequence>VLSSESFEFWRGRLLTALLHILDCRLKSDHSLFLGRVLLPARLARHAHSLGHLAS</sequence>
<dbReference type="AlphaFoldDB" id="A0AAD8FB84"/>
<reference evidence="1" key="2">
    <citation type="submission" date="2023-04" db="EMBL/GenBank/DDBJ databases">
        <authorList>
            <person name="Bu L."/>
            <person name="Lu L."/>
            <person name="Laidemitt M.R."/>
            <person name="Zhang S.M."/>
            <person name="Mutuku M."/>
            <person name="Mkoji G."/>
            <person name="Steinauer M."/>
            <person name="Loker E.S."/>
        </authorList>
    </citation>
    <scope>NUCLEOTIDE SEQUENCE</scope>
    <source>
        <strain evidence="1">KasaAsao</strain>
        <tissue evidence="1">Whole Snail</tissue>
    </source>
</reference>